<dbReference type="EMBL" id="JAGINS010000001">
    <property type="protein sequence ID" value="MBP2357835.1"/>
    <property type="molecule type" value="Genomic_DNA"/>
</dbReference>
<evidence type="ECO:0000259" key="2">
    <source>
        <dbReference type="Pfam" id="PF08044"/>
    </source>
</evidence>
<feature type="domain" description="DUF1707" evidence="2">
    <location>
        <begin position="20"/>
        <end position="72"/>
    </location>
</feature>
<dbReference type="PANTHER" id="PTHR40763:SF5">
    <property type="entry name" value="MEMBRANE PROTEIN"/>
    <property type="match status" value="1"/>
</dbReference>
<evidence type="ECO:0000256" key="1">
    <source>
        <dbReference type="SAM" id="MobiDB-lite"/>
    </source>
</evidence>
<accession>A0ABS4V1P9</accession>
<dbReference type="Proteomes" id="UP001519311">
    <property type="component" value="Unassembled WGS sequence"/>
</dbReference>
<dbReference type="InterPro" id="IPR012551">
    <property type="entry name" value="DUF1707_SHOCT-like"/>
</dbReference>
<feature type="region of interest" description="Disordered" evidence="1">
    <location>
        <begin position="1"/>
        <end position="24"/>
    </location>
</feature>
<organism evidence="3 4">
    <name type="scientific">Streptomyces clavifer</name>
    <dbReference type="NCBI Taxonomy" id="68188"/>
    <lineage>
        <taxon>Bacteria</taxon>
        <taxon>Bacillati</taxon>
        <taxon>Actinomycetota</taxon>
        <taxon>Actinomycetes</taxon>
        <taxon>Kitasatosporales</taxon>
        <taxon>Streptomycetaceae</taxon>
        <taxon>Streptomyces</taxon>
    </lineage>
</organism>
<comment type="caution">
    <text evidence="3">The sequence shown here is derived from an EMBL/GenBank/DDBJ whole genome shotgun (WGS) entry which is preliminary data.</text>
</comment>
<reference evidence="3 4" key="1">
    <citation type="submission" date="2021-03" db="EMBL/GenBank/DDBJ databases">
        <title>Sequencing the genomes of 1000 actinobacteria strains.</title>
        <authorList>
            <person name="Klenk H.-P."/>
        </authorList>
    </citation>
    <scope>NUCLEOTIDE SEQUENCE [LARGE SCALE GENOMIC DNA]</scope>
    <source>
        <strain evidence="3 4">DSM 40843</strain>
    </source>
</reference>
<dbReference type="Pfam" id="PF08044">
    <property type="entry name" value="DUF1707"/>
    <property type="match status" value="1"/>
</dbReference>
<name>A0ABS4V1P9_9ACTN</name>
<keyword evidence="4" id="KW-1185">Reference proteome</keyword>
<gene>
    <name evidence="3" type="ORF">JOF59_000235</name>
</gene>
<dbReference type="PANTHER" id="PTHR40763">
    <property type="entry name" value="MEMBRANE PROTEIN-RELATED"/>
    <property type="match status" value="1"/>
</dbReference>
<dbReference type="RefSeq" id="WP_209469299.1">
    <property type="nucleotide sequence ID" value="NZ_BMWJ01000002.1"/>
</dbReference>
<sequence length="222" mass="23681">MSAETSPTGKHPGTGSSPELRASHADRDRVVDVLRIAAGDGLLTADELDERIEAALSARTLAELVPLTADLPAVTTTAHGPAVAAADVKDVVRIQQAFSGGVERTGRWVLPRRLELAVAWCDVTLDLTEAVVTQDTLRIDVAMTGKSLTLITRPGVEVDVDGLILVHCKLVHRRPRTPPGTPTTLRVELAGQKAHGKVVVRPARRTFGQWLLRRPASPSAGV</sequence>
<evidence type="ECO:0000313" key="4">
    <source>
        <dbReference type="Proteomes" id="UP001519311"/>
    </source>
</evidence>
<evidence type="ECO:0000313" key="3">
    <source>
        <dbReference type="EMBL" id="MBP2357835.1"/>
    </source>
</evidence>
<protein>
    <recommendedName>
        <fullName evidence="2">DUF1707 domain-containing protein</fullName>
    </recommendedName>
</protein>
<proteinExistence type="predicted"/>